<evidence type="ECO:0008006" key="4">
    <source>
        <dbReference type="Google" id="ProtNLM"/>
    </source>
</evidence>
<dbReference type="AlphaFoldDB" id="A0A081NLN6"/>
<feature type="transmembrane region" description="Helical" evidence="1">
    <location>
        <begin position="12"/>
        <end position="33"/>
    </location>
</feature>
<dbReference type="EMBL" id="JOKH01000001">
    <property type="protein sequence ID" value="KEQ19359.1"/>
    <property type="molecule type" value="Genomic_DNA"/>
</dbReference>
<reference evidence="2 3" key="1">
    <citation type="submission" date="2014-06" db="EMBL/GenBank/DDBJ databases">
        <title>Whole Genome Sequences of Three Symbiotic Endozoicomonas Bacteria.</title>
        <authorList>
            <person name="Neave M.J."/>
            <person name="Apprill A."/>
            <person name="Voolstra C.R."/>
        </authorList>
    </citation>
    <scope>NUCLEOTIDE SEQUENCE [LARGE SCALE GENOMIC DNA]</scope>
    <source>
        <strain evidence="2 3">DSM 25634</strain>
    </source>
</reference>
<dbReference type="eggNOG" id="ENOG502ZDEU">
    <property type="taxonomic scope" value="Bacteria"/>
</dbReference>
<evidence type="ECO:0000313" key="2">
    <source>
        <dbReference type="EMBL" id="KEQ19359.1"/>
    </source>
</evidence>
<dbReference type="Proteomes" id="UP000028073">
    <property type="component" value="Unassembled WGS sequence"/>
</dbReference>
<evidence type="ECO:0000313" key="3">
    <source>
        <dbReference type="Proteomes" id="UP000028073"/>
    </source>
</evidence>
<proteinExistence type="predicted"/>
<keyword evidence="1" id="KW-0472">Membrane</keyword>
<organism evidence="2 3">
    <name type="scientific">Endozoicomonas numazuensis</name>
    <dbReference type="NCBI Taxonomy" id="1137799"/>
    <lineage>
        <taxon>Bacteria</taxon>
        <taxon>Pseudomonadati</taxon>
        <taxon>Pseudomonadota</taxon>
        <taxon>Gammaproteobacteria</taxon>
        <taxon>Oceanospirillales</taxon>
        <taxon>Endozoicomonadaceae</taxon>
        <taxon>Endozoicomonas</taxon>
    </lineage>
</organism>
<keyword evidence="1" id="KW-1133">Transmembrane helix</keyword>
<sequence length="118" mass="13616">MLAAFTSFEIMAITLFFSFLALFLFVLLNDIYFYKKHYQKLSEAIDGAFVDHGFLLAMNKLTMWGHYCLFPKRAQRDNVLSVFEALPKSVRSHLISHWIGLLACGFLMVSSYLVSTYI</sequence>
<keyword evidence="1" id="KW-0812">Transmembrane</keyword>
<comment type="caution">
    <text evidence="2">The sequence shown here is derived from an EMBL/GenBank/DDBJ whole genome shotgun (WGS) entry which is preliminary data.</text>
</comment>
<dbReference type="STRING" id="1137799.GZ78_05190"/>
<gene>
    <name evidence="2" type="ORF">GZ78_05190</name>
</gene>
<accession>A0A081NLN6</accession>
<name>A0A081NLN6_9GAMM</name>
<dbReference type="RefSeq" id="WP_034833150.1">
    <property type="nucleotide sequence ID" value="NZ_JOKH01000001.1"/>
</dbReference>
<protein>
    <recommendedName>
        <fullName evidence="4">Universal stress protein B</fullName>
    </recommendedName>
</protein>
<feature type="transmembrane region" description="Helical" evidence="1">
    <location>
        <begin position="94"/>
        <end position="114"/>
    </location>
</feature>
<keyword evidence="3" id="KW-1185">Reference proteome</keyword>
<evidence type="ECO:0000256" key="1">
    <source>
        <dbReference type="SAM" id="Phobius"/>
    </source>
</evidence>
<dbReference type="OrthoDB" id="6205446at2"/>